<evidence type="ECO:0000313" key="4">
    <source>
        <dbReference type="Proteomes" id="UP001501470"/>
    </source>
</evidence>
<comment type="caution">
    <text evidence="3">The sequence shown here is derived from an EMBL/GenBank/DDBJ whole genome shotgun (WGS) entry which is preliminary data.</text>
</comment>
<dbReference type="PANTHER" id="PTHR46696:SF1">
    <property type="entry name" value="CYTOCHROME P450 YJIB-RELATED"/>
    <property type="match status" value="1"/>
</dbReference>
<keyword evidence="2" id="KW-0408">Iron</keyword>
<dbReference type="Pfam" id="PF00067">
    <property type="entry name" value="p450"/>
    <property type="match status" value="2"/>
</dbReference>
<dbReference type="RefSeq" id="WP_344507280.1">
    <property type="nucleotide sequence ID" value="NZ_BAAAQD010000017.1"/>
</dbReference>
<sequence>MSGSSDRLGPLPAFLGTDARQPVAWVRMPTGDEMWVVSDYTLARIVLTDPRFSRAAAARPEAPKFNTANPSRNSIMSMDGSEHTRLRRLVNGAFTPSRTAAMTRYVEELTDRLLTEVAETGPPADLIASFATPLPIAVLTRLLGVPLEDGEQFRTRVEMLFDITFSTPREKAQHGMALVAYMTGLIERKRRHPGDDLISALIAAQDGGALSSEALLHLGLALLMAGYETTVGQLGLAALWYLTEPSLRARLDGGEVSGAIVEELIRLTPAASVSFPRVALEDVRLGDVTVRAGQAALVDVVHANRDGQVFPDPGRLEADGRATAHLTFGIGPHYCVGAPLARMQVRTALSRMIARFPGLALAPGPDAVRWKDGLTTRGLTHLHVTW</sequence>
<proteinExistence type="inferred from homology"/>
<comment type="similarity">
    <text evidence="1 2">Belongs to the cytochrome P450 family.</text>
</comment>
<dbReference type="Proteomes" id="UP001501470">
    <property type="component" value="Unassembled WGS sequence"/>
</dbReference>
<dbReference type="PRINTS" id="PR00359">
    <property type="entry name" value="BP450"/>
</dbReference>
<reference evidence="3 4" key="1">
    <citation type="journal article" date="2019" name="Int. J. Syst. Evol. Microbiol.">
        <title>The Global Catalogue of Microorganisms (GCM) 10K type strain sequencing project: providing services to taxonomists for standard genome sequencing and annotation.</title>
        <authorList>
            <consortium name="The Broad Institute Genomics Platform"/>
            <consortium name="The Broad Institute Genome Sequencing Center for Infectious Disease"/>
            <person name="Wu L."/>
            <person name="Ma J."/>
        </authorList>
    </citation>
    <scope>NUCLEOTIDE SEQUENCE [LARGE SCALE GENOMIC DNA]</scope>
    <source>
        <strain evidence="3 4">JCM 15933</strain>
    </source>
</reference>
<dbReference type="SUPFAM" id="SSF48264">
    <property type="entry name" value="Cytochrome P450"/>
    <property type="match status" value="1"/>
</dbReference>
<dbReference type="PROSITE" id="PS00086">
    <property type="entry name" value="CYTOCHROME_P450"/>
    <property type="match status" value="1"/>
</dbReference>
<organism evidence="3 4">
    <name type="scientific">Dactylosporangium maewongense</name>
    <dbReference type="NCBI Taxonomy" id="634393"/>
    <lineage>
        <taxon>Bacteria</taxon>
        <taxon>Bacillati</taxon>
        <taxon>Actinomycetota</taxon>
        <taxon>Actinomycetes</taxon>
        <taxon>Micromonosporales</taxon>
        <taxon>Micromonosporaceae</taxon>
        <taxon>Dactylosporangium</taxon>
    </lineage>
</organism>
<evidence type="ECO:0000313" key="3">
    <source>
        <dbReference type="EMBL" id="GAA1542623.1"/>
    </source>
</evidence>
<keyword evidence="2" id="KW-0560">Oxidoreductase</keyword>
<dbReference type="Gene3D" id="1.10.630.10">
    <property type="entry name" value="Cytochrome P450"/>
    <property type="match status" value="1"/>
</dbReference>
<dbReference type="PANTHER" id="PTHR46696">
    <property type="entry name" value="P450, PUTATIVE (EUROFUNG)-RELATED"/>
    <property type="match status" value="1"/>
</dbReference>
<dbReference type="InterPro" id="IPR002397">
    <property type="entry name" value="Cyt_P450_B"/>
</dbReference>
<evidence type="ECO:0000256" key="1">
    <source>
        <dbReference type="ARBA" id="ARBA00010617"/>
    </source>
</evidence>
<keyword evidence="2" id="KW-0349">Heme</keyword>
<dbReference type="CDD" id="cd11031">
    <property type="entry name" value="Cyp158A-like"/>
    <property type="match status" value="1"/>
</dbReference>
<accession>A0ABN2BLD4</accession>
<dbReference type="PRINTS" id="PR00385">
    <property type="entry name" value="P450"/>
</dbReference>
<name>A0ABN2BLD4_9ACTN</name>
<gene>
    <name evidence="3" type="ORF">GCM10009827_072720</name>
</gene>
<keyword evidence="2" id="KW-0503">Monooxygenase</keyword>
<protein>
    <submittedName>
        <fullName evidence="3">Cytochrome P450</fullName>
    </submittedName>
</protein>
<dbReference type="EMBL" id="BAAAQD010000017">
    <property type="protein sequence ID" value="GAA1542623.1"/>
    <property type="molecule type" value="Genomic_DNA"/>
</dbReference>
<evidence type="ECO:0000256" key="2">
    <source>
        <dbReference type="RuleBase" id="RU000461"/>
    </source>
</evidence>
<dbReference type="InterPro" id="IPR036396">
    <property type="entry name" value="Cyt_P450_sf"/>
</dbReference>
<dbReference type="InterPro" id="IPR017972">
    <property type="entry name" value="Cyt_P450_CS"/>
</dbReference>
<keyword evidence="4" id="KW-1185">Reference proteome</keyword>
<dbReference type="InterPro" id="IPR001128">
    <property type="entry name" value="Cyt_P450"/>
</dbReference>
<keyword evidence="2" id="KW-0479">Metal-binding</keyword>